<dbReference type="CDD" id="cd03702">
    <property type="entry name" value="IF2_mtIF2_II"/>
    <property type="match status" value="1"/>
</dbReference>
<dbReference type="NCBIfam" id="TIGR00231">
    <property type="entry name" value="small_GTP"/>
    <property type="match status" value="1"/>
</dbReference>
<comment type="similarity">
    <text evidence="2">Belongs to the TRAFAC class translation factor GTPase superfamily. Classic translation factor GTPase family. IF-2 subfamily.</text>
</comment>
<dbReference type="PROSITE" id="PS01176">
    <property type="entry name" value="IF2"/>
    <property type="match status" value="1"/>
</dbReference>
<dbReference type="InterPro" id="IPR023115">
    <property type="entry name" value="TIF_IF2_dom3"/>
</dbReference>
<evidence type="ECO:0000259" key="11">
    <source>
        <dbReference type="PROSITE" id="PS51722"/>
    </source>
</evidence>
<keyword evidence="7" id="KW-0496">Mitochondrion</keyword>
<evidence type="ECO:0000256" key="1">
    <source>
        <dbReference type="ARBA" id="ARBA00004173"/>
    </source>
</evidence>
<dbReference type="InterPro" id="IPR027417">
    <property type="entry name" value="P-loop_NTPase"/>
</dbReference>
<evidence type="ECO:0000313" key="12">
    <source>
        <dbReference type="EMBL" id="KAI9632388.1"/>
    </source>
</evidence>
<accession>A0AA38H0W8</accession>
<dbReference type="InterPro" id="IPR044145">
    <property type="entry name" value="IF2_II"/>
</dbReference>
<evidence type="ECO:0000256" key="8">
    <source>
        <dbReference type="ARBA" id="ARBA00023134"/>
    </source>
</evidence>
<keyword evidence="4" id="KW-0547">Nucleotide-binding</keyword>
<evidence type="ECO:0000256" key="6">
    <source>
        <dbReference type="ARBA" id="ARBA00022946"/>
    </source>
</evidence>
<comment type="subcellular location">
    <subcellularLocation>
        <location evidence="1">Mitochondrion</location>
    </subcellularLocation>
</comment>
<evidence type="ECO:0000256" key="2">
    <source>
        <dbReference type="ARBA" id="ARBA00007733"/>
    </source>
</evidence>
<protein>
    <recommendedName>
        <fullName evidence="10">Translation initiation factor IF-2, mitochondrial</fullName>
    </recommendedName>
</protein>
<dbReference type="GeneID" id="77725372"/>
<dbReference type="CDD" id="cd01887">
    <property type="entry name" value="IF2_eIF5B"/>
    <property type="match status" value="1"/>
</dbReference>
<dbReference type="FunFam" id="2.40.30.10:FF:000008">
    <property type="entry name" value="Translation initiation factor IF-2"/>
    <property type="match status" value="1"/>
</dbReference>
<dbReference type="Gene3D" id="3.40.50.10050">
    <property type="entry name" value="Translation initiation factor IF- 2, domain 3"/>
    <property type="match status" value="1"/>
</dbReference>
<gene>
    <name evidence="12" type="ORF">MKK02DRAFT_19911</name>
</gene>
<dbReference type="Pfam" id="PF22042">
    <property type="entry name" value="EF-G_D2"/>
    <property type="match status" value="1"/>
</dbReference>
<proteinExistence type="inferred from homology"/>
<dbReference type="Proteomes" id="UP001164286">
    <property type="component" value="Unassembled WGS sequence"/>
</dbReference>
<dbReference type="AlphaFoldDB" id="A0AA38H0W8"/>
<dbReference type="SUPFAM" id="SSF52540">
    <property type="entry name" value="P-loop containing nucleoside triphosphate hydrolases"/>
    <property type="match status" value="1"/>
</dbReference>
<keyword evidence="5" id="KW-0648">Protein biosynthesis</keyword>
<dbReference type="FunFam" id="3.40.50.300:FF:000019">
    <property type="entry name" value="Translation initiation factor IF-2"/>
    <property type="match status" value="1"/>
</dbReference>
<dbReference type="PRINTS" id="PR00315">
    <property type="entry name" value="ELONGATNFCT"/>
</dbReference>
<evidence type="ECO:0000256" key="4">
    <source>
        <dbReference type="ARBA" id="ARBA00022741"/>
    </source>
</evidence>
<evidence type="ECO:0000256" key="3">
    <source>
        <dbReference type="ARBA" id="ARBA00022540"/>
    </source>
</evidence>
<comment type="function">
    <text evidence="9">One of the essential components for the initiation of protein synthesis. Protects formylmethionyl-tRNA from spontaneous hydrolysis and promotes its binding to the 30S ribosomal subunits. Also involved in the hydrolysis of GTP during the formation of the 70S ribosomal complex.</text>
</comment>
<evidence type="ECO:0000256" key="10">
    <source>
        <dbReference type="ARBA" id="ARBA00044200"/>
    </source>
</evidence>
<dbReference type="GO" id="GO:0005525">
    <property type="term" value="F:GTP binding"/>
    <property type="evidence" value="ECO:0007669"/>
    <property type="project" value="UniProtKB-KW"/>
</dbReference>
<organism evidence="12 13">
    <name type="scientific">Dioszegia hungarica</name>
    <dbReference type="NCBI Taxonomy" id="4972"/>
    <lineage>
        <taxon>Eukaryota</taxon>
        <taxon>Fungi</taxon>
        <taxon>Dikarya</taxon>
        <taxon>Basidiomycota</taxon>
        <taxon>Agaricomycotina</taxon>
        <taxon>Tremellomycetes</taxon>
        <taxon>Tremellales</taxon>
        <taxon>Bulleribasidiaceae</taxon>
        <taxon>Dioszegia</taxon>
    </lineage>
</organism>
<dbReference type="Gene3D" id="3.40.50.300">
    <property type="entry name" value="P-loop containing nucleotide triphosphate hydrolases"/>
    <property type="match status" value="1"/>
</dbReference>
<evidence type="ECO:0000256" key="7">
    <source>
        <dbReference type="ARBA" id="ARBA00023128"/>
    </source>
</evidence>
<dbReference type="Gene3D" id="2.40.30.10">
    <property type="entry name" value="Translation factors"/>
    <property type="match status" value="2"/>
</dbReference>
<comment type="caution">
    <text evidence="12">The sequence shown here is derived from an EMBL/GenBank/DDBJ whole genome shotgun (WGS) entry which is preliminary data.</text>
</comment>
<dbReference type="GO" id="GO:0003924">
    <property type="term" value="F:GTPase activity"/>
    <property type="evidence" value="ECO:0007669"/>
    <property type="project" value="InterPro"/>
</dbReference>
<keyword evidence="13" id="KW-1185">Reference proteome</keyword>
<reference evidence="12" key="1">
    <citation type="journal article" date="2022" name="G3 (Bethesda)">
        <title>High quality genome of the basidiomycete yeast Dioszegia hungarica PDD-24b-2 isolated from cloud water.</title>
        <authorList>
            <person name="Jarrige D."/>
            <person name="Haridas S."/>
            <person name="Bleykasten-Grosshans C."/>
            <person name="Joly M."/>
            <person name="Nadalig T."/>
            <person name="Sancelme M."/>
            <person name="Vuilleumier S."/>
            <person name="Grigoriev I.V."/>
            <person name="Amato P."/>
            <person name="Bringel F."/>
        </authorList>
    </citation>
    <scope>NUCLEOTIDE SEQUENCE</scope>
    <source>
        <strain evidence="12">PDD-24b-2</strain>
    </source>
</reference>
<dbReference type="SUPFAM" id="SSF52156">
    <property type="entry name" value="Initiation factor IF2/eIF5b, domain 3"/>
    <property type="match status" value="1"/>
</dbReference>
<name>A0AA38H0W8_9TREE</name>
<dbReference type="GO" id="GO:0005739">
    <property type="term" value="C:mitochondrion"/>
    <property type="evidence" value="ECO:0007669"/>
    <property type="project" value="UniProtKB-SubCell"/>
</dbReference>
<dbReference type="InterPro" id="IPR005225">
    <property type="entry name" value="Small_GTP-bd"/>
</dbReference>
<dbReference type="Pfam" id="PF11987">
    <property type="entry name" value="IF-2"/>
    <property type="match status" value="1"/>
</dbReference>
<keyword evidence="8" id="KW-0342">GTP-binding</keyword>
<sequence length="667" mass="72319">MNLARVRSERERTKKPKEVESRLEKKVFVPSSVSVGRLAHIFDVKIFNLQRTMQRLGLSEDQRRSDYLLTSEEACNIALEYGLDPTVDDERTFDIFPEPDAEGVVQPLRPPVVTIMGHVDHGKTTLLDSLRDSSVATGEAGGITQHIGAFSVPLSSLLPSAPADSSTPGTITFLDTPGHAAFTAMRARGASVTDMVVLVVAADDGVMPQTKEVIELWKADQDKVGLVVAINKCDKPGIDFDKIKSALGAEGILLEEDGGDVPSVRVSGLKKEGLDKLVETLSTLAEIRELRARTTGKMEGYVLESRVDRGQGNVATVLVSKGTLSAGTCIVAGTTWARVRQMQDSAGRSLRSAPPGTPVSIMGWRDLPSAGDQLLEASNEDEAKKAISNRLREIERKKLLADVESINIKRVAERKKVELEEEGVGRLKEEGKSEAEIQVWKREFERQSGAEEEGGKKELRLVVKGDVSGSVEAVVGSLEGIGNAQAGVKIVHVGVGEVGESDVHMAEAGKASIIAFSVPTSRSTQNLARTLNVPLHSDSVIYRLIETVRSEVIKLLPAVYESRVTGEAVVQQVFEIKMKGKEVVKIAGCKVGNGVVESKEGVGIRVLRGADRVQVYEGTIETLKHLKKDVTEVRKGTECGISFHGFTDVREGDEIIAFTKFEVPRHL</sequence>
<dbReference type="RefSeq" id="XP_052942165.1">
    <property type="nucleotide sequence ID" value="XM_053086171.1"/>
</dbReference>
<dbReference type="PROSITE" id="PS51722">
    <property type="entry name" value="G_TR_2"/>
    <property type="match status" value="1"/>
</dbReference>
<dbReference type="InterPro" id="IPR036925">
    <property type="entry name" value="TIF_IF2_dom3_sf"/>
</dbReference>
<feature type="domain" description="Tr-type G" evidence="11">
    <location>
        <begin position="108"/>
        <end position="291"/>
    </location>
</feature>
<dbReference type="SUPFAM" id="SSF50447">
    <property type="entry name" value="Translation proteins"/>
    <property type="match status" value="2"/>
</dbReference>
<keyword evidence="3" id="KW-0396">Initiation factor</keyword>
<dbReference type="InterPro" id="IPR000178">
    <property type="entry name" value="TF_IF2_bacterial-like"/>
</dbReference>
<dbReference type="InterPro" id="IPR015760">
    <property type="entry name" value="TIF_IF2"/>
</dbReference>
<evidence type="ECO:0000313" key="13">
    <source>
        <dbReference type="Proteomes" id="UP001164286"/>
    </source>
</evidence>
<dbReference type="PANTHER" id="PTHR43381">
    <property type="entry name" value="TRANSLATION INITIATION FACTOR IF-2-RELATED"/>
    <property type="match status" value="1"/>
</dbReference>
<dbReference type="InterPro" id="IPR053905">
    <property type="entry name" value="EF-G-like_DII"/>
</dbReference>
<dbReference type="PANTHER" id="PTHR43381:SF20">
    <property type="entry name" value="TRANSLATION INITIATION FACTOR IF-2, MITOCHONDRIAL"/>
    <property type="match status" value="1"/>
</dbReference>
<dbReference type="InterPro" id="IPR009000">
    <property type="entry name" value="Transl_B-barrel_sf"/>
</dbReference>
<keyword evidence="6" id="KW-0809">Transit peptide</keyword>
<dbReference type="EMBL" id="JAKWFO010000014">
    <property type="protein sequence ID" value="KAI9632388.1"/>
    <property type="molecule type" value="Genomic_DNA"/>
</dbReference>
<evidence type="ECO:0000256" key="9">
    <source>
        <dbReference type="ARBA" id="ARBA00025162"/>
    </source>
</evidence>
<dbReference type="Pfam" id="PF00009">
    <property type="entry name" value="GTP_EFTU"/>
    <property type="match status" value="1"/>
</dbReference>
<dbReference type="CDD" id="cd03692">
    <property type="entry name" value="mtIF2_IVc"/>
    <property type="match status" value="1"/>
</dbReference>
<evidence type="ECO:0000256" key="5">
    <source>
        <dbReference type="ARBA" id="ARBA00022917"/>
    </source>
</evidence>
<dbReference type="FunFam" id="2.40.30.10:FF:000007">
    <property type="entry name" value="Translation initiation factor IF-2"/>
    <property type="match status" value="1"/>
</dbReference>
<dbReference type="InterPro" id="IPR000795">
    <property type="entry name" value="T_Tr_GTP-bd_dom"/>
</dbReference>
<dbReference type="FunFam" id="3.40.50.10050:FF:000001">
    <property type="entry name" value="Translation initiation factor IF-2"/>
    <property type="match status" value="1"/>
</dbReference>
<dbReference type="GO" id="GO:0003743">
    <property type="term" value="F:translation initiation factor activity"/>
    <property type="evidence" value="ECO:0007669"/>
    <property type="project" value="UniProtKB-KW"/>
</dbReference>